<gene>
    <name evidence="5" type="ORF">ENN90_11155</name>
</gene>
<comment type="caution">
    <text evidence="5">The sequence shown here is derived from an EMBL/GenBank/DDBJ whole genome shotgun (WGS) entry which is preliminary data.</text>
</comment>
<dbReference type="InterPro" id="IPR001789">
    <property type="entry name" value="Sig_transdc_resp-reg_receiver"/>
</dbReference>
<dbReference type="PANTHER" id="PTHR45339">
    <property type="entry name" value="HYBRID SIGNAL TRANSDUCTION HISTIDINE KINASE J"/>
    <property type="match status" value="1"/>
</dbReference>
<dbReference type="GO" id="GO:0016301">
    <property type="term" value="F:kinase activity"/>
    <property type="evidence" value="ECO:0007669"/>
    <property type="project" value="UniProtKB-KW"/>
</dbReference>
<dbReference type="InterPro" id="IPR011006">
    <property type="entry name" value="CheY-like_superfamily"/>
</dbReference>
<reference evidence="5" key="1">
    <citation type="journal article" date="2020" name="mSystems">
        <title>Genome- and Community-Level Interaction Insights into Carbon Utilization and Element Cycling Functions of Hydrothermarchaeota in Hydrothermal Sediment.</title>
        <authorList>
            <person name="Zhou Z."/>
            <person name="Liu Y."/>
            <person name="Xu W."/>
            <person name="Pan J."/>
            <person name="Luo Z.H."/>
            <person name="Li M."/>
        </authorList>
    </citation>
    <scope>NUCLEOTIDE SEQUENCE [LARGE SCALE GENOMIC DNA]</scope>
    <source>
        <strain evidence="5">SpSt-1217</strain>
    </source>
</reference>
<evidence type="ECO:0000256" key="3">
    <source>
        <dbReference type="PROSITE-ProRule" id="PRU00169"/>
    </source>
</evidence>
<proteinExistence type="predicted"/>
<dbReference type="AlphaFoldDB" id="A0A831LX54"/>
<dbReference type="SUPFAM" id="SSF52172">
    <property type="entry name" value="CheY-like"/>
    <property type="match status" value="1"/>
</dbReference>
<dbReference type="Proteomes" id="UP000886047">
    <property type="component" value="Unassembled WGS sequence"/>
</dbReference>
<evidence type="ECO:0000256" key="2">
    <source>
        <dbReference type="ARBA" id="ARBA00023012"/>
    </source>
</evidence>
<dbReference type="InterPro" id="IPR036890">
    <property type="entry name" value="HATPase_C_sf"/>
</dbReference>
<organism evidence="5">
    <name type="scientific">Mariniphaga anaerophila</name>
    <dbReference type="NCBI Taxonomy" id="1484053"/>
    <lineage>
        <taxon>Bacteria</taxon>
        <taxon>Pseudomonadati</taxon>
        <taxon>Bacteroidota</taxon>
        <taxon>Bacteroidia</taxon>
        <taxon>Marinilabiliales</taxon>
        <taxon>Prolixibacteraceae</taxon>
        <taxon>Mariniphaga</taxon>
    </lineage>
</organism>
<dbReference type="Gene3D" id="3.40.50.2300">
    <property type="match status" value="1"/>
</dbReference>
<feature type="non-terminal residue" evidence="5">
    <location>
        <position position="1"/>
    </location>
</feature>
<keyword evidence="5" id="KW-0418">Kinase</keyword>
<dbReference type="PANTHER" id="PTHR45339:SF1">
    <property type="entry name" value="HYBRID SIGNAL TRANSDUCTION HISTIDINE KINASE J"/>
    <property type="match status" value="1"/>
</dbReference>
<dbReference type="PROSITE" id="PS50110">
    <property type="entry name" value="RESPONSE_REGULATORY"/>
    <property type="match status" value="1"/>
</dbReference>
<evidence type="ECO:0000259" key="4">
    <source>
        <dbReference type="PROSITE" id="PS50110"/>
    </source>
</evidence>
<accession>A0A831LX54</accession>
<feature type="modified residue" description="4-aspartylphosphate" evidence="3">
    <location>
        <position position="94"/>
    </location>
</feature>
<keyword evidence="1 3" id="KW-0597">Phosphoprotein</keyword>
<keyword evidence="5" id="KW-0808">Transferase</keyword>
<name>A0A831LX54_9BACT</name>
<dbReference type="Pfam" id="PF00072">
    <property type="entry name" value="Response_reg"/>
    <property type="match status" value="1"/>
</dbReference>
<sequence>GGTISVTSEKGKGSVFTFTIPYNKKEVAEKTAEKKKDNVSGKPLVLVAEDEESNYLYVEVVLKLAGCDYLLAKNGAEAVAFCKQHPGITLVLMDIKMPVMNGLEATRLIREFRPNLPIIATTAYAQTGDKHRFLAAGCDDYLAKPIGKERLLALLQKYMNI</sequence>
<protein>
    <submittedName>
        <fullName evidence="5">Hybrid sensor histidine kinase/response regulator</fullName>
    </submittedName>
</protein>
<dbReference type="CDD" id="cd17546">
    <property type="entry name" value="REC_hyHK_CKI1_RcsC-like"/>
    <property type="match status" value="1"/>
</dbReference>
<dbReference type="SUPFAM" id="SSF55874">
    <property type="entry name" value="ATPase domain of HSP90 chaperone/DNA topoisomerase II/histidine kinase"/>
    <property type="match status" value="1"/>
</dbReference>
<dbReference type="SMART" id="SM00448">
    <property type="entry name" value="REC"/>
    <property type="match status" value="1"/>
</dbReference>
<keyword evidence="2" id="KW-0902">Two-component regulatory system</keyword>
<dbReference type="GO" id="GO:0000160">
    <property type="term" value="P:phosphorelay signal transduction system"/>
    <property type="evidence" value="ECO:0007669"/>
    <property type="project" value="UniProtKB-KW"/>
</dbReference>
<evidence type="ECO:0000256" key="1">
    <source>
        <dbReference type="ARBA" id="ARBA00022553"/>
    </source>
</evidence>
<dbReference type="EMBL" id="DSDK01000612">
    <property type="protein sequence ID" value="HDR52156.1"/>
    <property type="molecule type" value="Genomic_DNA"/>
</dbReference>
<feature type="domain" description="Response regulatory" evidence="4">
    <location>
        <begin position="44"/>
        <end position="159"/>
    </location>
</feature>
<evidence type="ECO:0000313" key="5">
    <source>
        <dbReference type="EMBL" id="HDR52156.1"/>
    </source>
</evidence>